<dbReference type="Proteomes" id="UP001489719">
    <property type="component" value="Unassembled WGS sequence"/>
</dbReference>
<protein>
    <submittedName>
        <fullName evidence="1">Acyl transferase/acyl hydrolase/lysophospholipase</fullName>
    </submittedName>
</protein>
<organism evidence="1 2">
    <name type="scientific">Lipomyces orientalis</name>
    <dbReference type="NCBI Taxonomy" id="1233043"/>
    <lineage>
        <taxon>Eukaryota</taxon>
        <taxon>Fungi</taxon>
        <taxon>Dikarya</taxon>
        <taxon>Ascomycota</taxon>
        <taxon>Saccharomycotina</taxon>
        <taxon>Lipomycetes</taxon>
        <taxon>Lipomycetales</taxon>
        <taxon>Lipomycetaceae</taxon>
        <taxon>Lipomyces</taxon>
    </lineage>
</organism>
<keyword evidence="1" id="KW-0378">Hydrolase</keyword>
<keyword evidence="1" id="KW-0808">Transferase</keyword>
<gene>
    <name evidence="1" type="ORF">V1517DRAFT_140298</name>
</gene>
<evidence type="ECO:0000313" key="2">
    <source>
        <dbReference type="Proteomes" id="UP001489719"/>
    </source>
</evidence>
<comment type="caution">
    <text evidence="1">The sequence shown here is derived from an EMBL/GenBank/DDBJ whole genome shotgun (WGS) entry which is preliminary data.</text>
</comment>
<proteinExistence type="predicted"/>
<name>A0ACC3TN10_9ASCO</name>
<keyword evidence="2" id="KW-1185">Reference proteome</keyword>
<dbReference type="EMBL" id="MU970080">
    <property type="protein sequence ID" value="KAK9322256.1"/>
    <property type="molecule type" value="Genomic_DNA"/>
</dbReference>
<evidence type="ECO:0000313" key="1">
    <source>
        <dbReference type="EMBL" id="KAK9322256.1"/>
    </source>
</evidence>
<sequence>MPKIRIPAARLLHSYRFHIRLQQSRHASTAVFFPGQASSESPGMLTPLLHHFPAVARAGLDAVAEALHDDPDLPTIVRLLTTTARDAADDRLMRSTSIAQPCILLCSLLTWQVLREHRTIAGITLPGEIVFLGHSLGQITAFGAAGTIPLVDALRIVRKRGLAMEAVIGEGDKGGFGMVAVPIKPSTTTIADLLACAQQMRQTGRLGPDDVVDVANLNSPSQVVLSGHVAALDKLVAELGLRKTTKLPTRIPFHSRLLRPVESRMRDAVDNAKVVMPPPAGVARFLRNSDAHELTTAHDVRESIVSGCWEQVDWVRSVRQAHLEYGVRHWLGVGPGSAVTAALVRRCMDSSASVTAYDPTKTGGAWHALVAAAAAAGAE</sequence>
<reference evidence="2" key="1">
    <citation type="journal article" date="2024" name="Front. Bioeng. Biotechnol.">
        <title>Genome-scale model development and genomic sequencing of the oleaginous clade Lipomyces.</title>
        <authorList>
            <person name="Czajka J.J."/>
            <person name="Han Y."/>
            <person name="Kim J."/>
            <person name="Mondo S.J."/>
            <person name="Hofstad B.A."/>
            <person name="Robles A."/>
            <person name="Haridas S."/>
            <person name="Riley R."/>
            <person name="LaButti K."/>
            <person name="Pangilinan J."/>
            <person name="Andreopoulos W."/>
            <person name="Lipzen A."/>
            <person name="Yan J."/>
            <person name="Wang M."/>
            <person name="Ng V."/>
            <person name="Grigoriev I.V."/>
            <person name="Spatafora J.W."/>
            <person name="Magnuson J.K."/>
            <person name="Baker S.E."/>
            <person name="Pomraning K.R."/>
        </authorList>
    </citation>
    <scope>NUCLEOTIDE SEQUENCE [LARGE SCALE GENOMIC DNA]</scope>
    <source>
        <strain evidence="2">CBS 10300</strain>
    </source>
</reference>
<accession>A0ACC3TN10</accession>